<feature type="transmembrane region" description="Helical" evidence="1">
    <location>
        <begin position="12"/>
        <end position="34"/>
    </location>
</feature>
<dbReference type="Proteomes" id="UP001556040">
    <property type="component" value="Unassembled WGS sequence"/>
</dbReference>
<organism evidence="2 3">
    <name type="scientific">Jeotgalibacillus marinus</name>
    <dbReference type="NCBI Taxonomy" id="86667"/>
    <lineage>
        <taxon>Bacteria</taxon>
        <taxon>Bacillati</taxon>
        <taxon>Bacillota</taxon>
        <taxon>Bacilli</taxon>
        <taxon>Bacillales</taxon>
        <taxon>Caryophanaceae</taxon>
        <taxon>Jeotgalibacillus</taxon>
    </lineage>
</organism>
<protein>
    <submittedName>
        <fullName evidence="2">Uncharacterized protein</fullName>
    </submittedName>
</protein>
<gene>
    <name evidence="2" type="ORF">AB1471_16825</name>
</gene>
<evidence type="ECO:0000256" key="1">
    <source>
        <dbReference type="SAM" id="Phobius"/>
    </source>
</evidence>
<evidence type="ECO:0000313" key="3">
    <source>
        <dbReference type="Proteomes" id="UP001556040"/>
    </source>
</evidence>
<comment type="caution">
    <text evidence="2">The sequence shown here is derived from an EMBL/GenBank/DDBJ whole genome shotgun (WGS) entry which is preliminary data.</text>
</comment>
<keyword evidence="1" id="KW-0472">Membrane</keyword>
<name>A0ABV3Q7W6_9BACL</name>
<reference evidence="2 3" key="1">
    <citation type="journal article" date="1979" name="Int. J. Syst. Evol. Microbiol.">
        <title>Bacillus globisporus subsp. marinus subsp. nov.</title>
        <authorList>
            <person name="Liu H."/>
        </authorList>
    </citation>
    <scope>NUCLEOTIDE SEQUENCE [LARGE SCALE GENOMIC DNA]</scope>
    <source>
        <strain evidence="2 3">DSM 1297</strain>
    </source>
</reference>
<keyword evidence="1" id="KW-1133">Transmembrane helix</keyword>
<proteinExistence type="predicted"/>
<keyword evidence="1" id="KW-0812">Transmembrane</keyword>
<sequence length="40" mass="4301">MNAINKNHAGVYGLLSSCLVLLLLGIALALIFGFKEKEPE</sequence>
<dbReference type="RefSeq" id="WP_367780912.1">
    <property type="nucleotide sequence ID" value="NZ_JBFMIA010000055.1"/>
</dbReference>
<dbReference type="EMBL" id="JBFMIA010000055">
    <property type="protein sequence ID" value="MEW9503429.1"/>
    <property type="molecule type" value="Genomic_DNA"/>
</dbReference>
<keyword evidence="3" id="KW-1185">Reference proteome</keyword>
<evidence type="ECO:0000313" key="2">
    <source>
        <dbReference type="EMBL" id="MEW9503429.1"/>
    </source>
</evidence>
<dbReference type="PROSITE" id="PS51257">
    <property type="entry name" value="PROKAR_LIPOPROTEIN"/>
    <property type="match status" value="1"/>
</dbReference>
<accession>A0ABV3Q7W6</accession>